<evidence type="ECO:0000256" key="4">
    <source>
        <dbReference type="ARBA" id="ARBA00022967"/>
    </source>
</evidence>
<dbReference type="GO" id="GO:0005886">
    <property type="term" value="C:plasma membrane"/>
    <property type="evidence" value="ECO:0007669"/>
    <property type="project" value="TreeGrafter"/>
</dbReference>
<dbReference type="EMBL" id="PCRK01000126">
    <property type="protein sequence ID" value="PIP19038.1"/>
    <property type="molecule type" value="Genomic_DNA"/>
</dbReference>
<dbReference type="PANTHER" id="PTHR30335">
    <property type="entry name" value="INTEGRAL MEMBRANE PROTEIN OF SOXR-REDUCING COMPLEX"/>
    <property type="match status" value="1"/>
</dbReference>
<dbReference type="NCBIfam" id="TIGR01943">
    <property type="entry name" value="rnfA"/>
    <property type="match status" value="1"/>
</dbReference>
<evidence type="ECO:0000313" key="9">
    <source>
        <dbReference type="EMBL" id="PIP19038.1"/>
    </source>
</evidence>
<keyword evidence="2" id="KW-0813">Transport</keyword>
<dbReference type="InterPro" id="IPR003667">
    <property type="entry name" value="NqrDE/RnfAE"/>
</dbReference>
<evidence type="ECO:0000256" key="6">
    <source>
        <dbReference type="ARBA" id="ARBA00022989"/>
    </source>
</evidence>
<name>A0A2G9YIG3_9BACT</name>
<keyword evidence="7 8" id="KW-0472">Membrane</keyword>
<accession>A0A2G9YIG3</accession>
<feature type="transmembrane region" description="Helical" evidence="8">
    <location>
        <begin position="140"/>
        <end position="160"/>
    </location>
</feature>
<evidence type="ECO:0000256" key="8">
    <source>
        <dbReference type="SAM" id="Phobius"/>
    </source>
</evidence>
<dbReference type="AlphaFoldDB" id="A0A2G9YIG3"/>
<comment type="caution">
    <text evidence="9">The sequence shown here is derived from an EMBL/GenBank/DDBJ whole genome shotgun (WGS) entry which is preliminary data.</text>
</comment>
<proteinExistence type="predicted"/>
<dbReference type="PANTHER" id="PTHR30335:SF0">
    <property type="entry name" value="ION-TRANSLOCATING OXIDOREDUCTASE COMPLEX SUBUNIT A"/>
    <property type="match status" value="1"/>
</dbReference>
<dbReference type="Pfam" id="PF02508">
    <property type="entry name" value="Rnf-Nqr"/>
    <property type="match status" value="1"/>
</dbReference>
<dbReference type="GO" id="GO:0012505">
    <property type="term" value="C:endomembrane system"/>
    <property type="evidence" value="ECO:0007669"/>
    <property type="project" value="UniProtKB-SubCell"/>
</dbReference>
<comment type="subcellular location">
    <subcellularLocation>
        <location evidence="1">Endomembrane system</location>
        <topology evidence="1">Multi-pass membrane protein</topology>
    </subcellularLocation>
</comment>
<feature type="transmembrane region" description="Helical" evidence="8">
    <location>
        <begin position="101"/>
        <end position="124"/>
    </location>
</feature>
<dbReference type="GO" id="GO:0022900">
    <property type="term" value="P:electron transport chain"/>
    <property type="evidence" value="ECO:0007669"/>
    <property type="project" value="InterPro"/>
</dbReference>
<gene>
    <name evidence="9" type="ORF">COX41_05090</name>
</gene>
<keyword evidence="6 8" id="KW-1133">Transmembrane helix</keyword>
<feature type="transmembrane region" description="Helical" evidence="8">
    <location>
        <begin position="40"/>
        <end position="61"/>
    </location>
</feature>
<keyword evidence="4" id="KW-1278">Translocase</keyword>
<dbReference type="PIRSF" id="PIRSF006102">
    <property type="entry name" value="NQR_DE"/>
    <property type="match status" value="1"/>
</dbReference>
<dbReference type="Proteomes" id="UP000231292">
    <property type="component" value="Unassembled WGS sequence"/>
</dbReference>
<sequence>MNIAQLLAIFISAVFVYNVILSRFLGLCSFIAISKETKPALAMSLAVMFVITMSSILTWFIYNYLLVPFNLTYLRTIAFILVIATFVQFVEMVIRKFAPPLYRFFGIYLPLITVNCAVLGVAVLNTDMFFVNGKAAQGSFIYSLFQGVCVGLGYTLAMLLMSGIRERLDLCDVPKAVKDFPLAFVIASIMSLSFMGFNGFRF</sequence>
<protein>
    <submittedName>
        <fullName evidence="9">Electron transport complex subunit RsxA</fullName>
    </submittedName>
</protein>
<reference evidence="9 10" key="1">
    <citation type="submission" date="2017-09" db="EMBL/GenBank/DDBJ databases">
        <title>Depth-based differentiation of microbial function through sediment-hosted aquifers and enrichment of novel symbionts in the deep terrestrial subsurface.</title>
        <authorList>
            <person name="Probst A.J."/>
            <person name="Ladd B."/>
            <person name="Jarett J.K."/>
            <person name="Geller-Mcgrath D.E."/>
            <person name="Sieber C.M."/>
            <person name="Emerson J.B."/>
            <person name="Anantharaman K."/>
            <person name="Thomas B.C."/>
            <person name="Malmstrom R."/>
            <person name="Stieglmeier M."/>
            <person name="Klingl A."/>
            <person name="Woyke T."/>
            <person name="Ryan C.M."/>
            <person name="Banfield J.F."/>
        </authorList>
    </citation>
    <scope>NUCLEOTIDE SEQUENCE [LARGE SCALE GENOMIC DNA]</scope>
    <source>
        <strain evidence="9">CG23_combo_of_CG06-09_8_20_14_all_41_10</strain>
    </source>
</reference>
<feature type="transmembrane region" description="Helical" evidence="8">
    <location>
        <begin position="6"/>
        <end position="33"/>
    </location>
</feature>
<evidence type="ECO:0000256" key="1">
    <source>
        <dbReference type="ARBA" id="ARBA00004127"/>
    </source>
</evidence>
<dbReference type="InterPro" id="IPR050133">
    <property type="entry name" value="NqrDE/RnfAE_oxidrdctase"/>
</dbReference>
<feature type="transmembrane region" description="Helical" evidence="8">
    <location>
        <begin position="180"/>
        <end position="200"/>
    </location>
</feature>
<evidence type="ECO:0000256" key="3">
    <source>
        <dbReference type="ARBA" id="ARBA00022692"/>
    </source>
</evidence>
<evidence type="ECO:0000256" key="2">
    <source>
        <dbReference type="ARBA" id="ARBA00022448"/>
    </source>
</evidence>
<dbReference type="InterPro" id="IPR011293">
    <property type="entry name" value="Ion_transpt_RnfA/RsxA"/>
</dbReference>
<organism evidence="9 10">
    <name type="scientific">Candidatus Sherwoodlollariibacterium unditelluris</name>
    <dbReference type="NCBI Taxonomy" id="1974757"/>
    <lineage>
        <taxon>Bacteria</taxon>
        <taxon>Pseudomonadati</taxon>
        <taxon>Candidatus Omnitrophota</taxon>
        <taxon>Candidatus Sherwoodlollariibacterium</taxon>
    </lineage>
</organism>
<evidence type="ECO:0000256" key="7">
    <source>
        <dbReference type="ARBA" id="ARBA00023136"/>
    </source>
</evidence>
<keyword evidence="5" id="KW-0249">Electron transport</keyword>
<keyword evidence="3 8" id="KW-0812">Transmembrane</keyword>
<feature type="transmembrane region" description="Helical" evidence="8">
    <location>
        <begin position="73"/>
        <end position="94"/>
    </location>
</feature>
<evidence type="ECO:0000313" key="10">
    <source>
        <dbReference type="Proteomes" id="UP000231292"/>
    </source>
</evidence>
<evidence type="ECO:0000256" key="5">
    <source>
        <dbReference type="ARBA" id="ARBA00022982"/>
    </source>
</evidence>